<dbReference type="InterPro" id="IPR045860">
    <property type="entry name" value="Snake_toxin-like_sf"/>
</dbReference>
<feature type="chain" id="PRO_5035863368" evidence="1">
    <location>
        <begin position="20"/>
        <end position="88"/>
    </location>
</feature>
<keyword evidence="3" id="KW-1185">Reference proteome</keyword>
<proteinExistence type="predicted"/>
<dbReference type="EMBL" id="JAACNH010000007">
    <property type="protein sequence ID" value="KAG8436101.1"/>
    <property type="molecule type" value="Genomic_DNA"/>
</dbReference>
<protein>
    <submittedName>
        <fullName evidence="2">Uncharacterized protein</fullName>
    </submittedName>
</protein>
<dbReference type="OrthoDB" id="9903925at2759"/>
<dbReference type="Proteomes" id="UP000812440">
    <property type="component" value="Chromosome 4"/>
</dbReference>
<sequence>MKSLIVFLLFGLIFIQAEALQCRKSSCVGTRPCSHFIDTCEKDATLCFVTLKTKPILILTRGCVTEANCKMMQAFDSSVRCCSTNLCN</sequence>
<gene>
    <name evidence="2" type="ORF">GDO86_007273</name>
</gene>
<dbReference type="SUPFAM" id="SSF57302">
    <property type="entry name" value="Snake toxin-like"/>
    <property type="match status" value="1"/>
</dbReference>
<accession>A0A8T2J095</accession>
<feature type="signal peptide" evidence="1">
    <location>
        <begin position="1"/>
        <end position="19"/>
    </location>
</feature>
<name>A0A8T2J095_9PIPI</name>
<evidence type="ECO:0000313" key="2">
    <source>
        <dbReference type="EMBL" id="KAG8436101.1"/>
    </source>
</evidence>
<comment type="caution">
    <text evidence="2">The sequence shown here is derived from an EMBL/GenBank/DDBJ whole genome shotgun (WGS) entry which is preliminary data.</text>
</comment>
<evidence type="ECO:0000256" key="1">
    <source>
        <dbReference type="SAM" id="SignalP"/>
    </source>
</evidence>
<keyword evidence="1" id="KW-0732">Signal</keyword>
<evidence type="ECO:0000313" key="3">
    <source>
        <dbReference type="Proteomes" id="UP000812440"/>
    </source>
</evidence>
<reference evidence="2" key="1">
    <citation type="thesis" date="2020" institute="ProQuest LLC" country="789 East Eisenhower Parkway, Ann Arbor, MI, USA">
        <title>Comparative Genomics and Chromosome Evolution.</title>
        <authorList>
            <person name="Mudd A.B."/>
        </authorList>
    </citation>
    <scope>NUCLEOTIDE SEQUENCE</scope>
    <source>
        <strain evidence="2">Female2</strain>
        <tissue evidence="2">Blood</tissue>
    </source>
</reference>
<organism evidence="2 3">
    <name type="scientific">Hymenochirus boettgeri</name>
    <name type="common">Congo dwarf clawed frog</name>
    <dbReference type="NCBI Taxonomy" id="247094"/>
    <lineage>
        <taxon>Eukaryota</taxon>
        <taxon>Metazoa</taxon>
        <taxon>Chordata</taxon>
        <taxon>Craniata</taxon>
        <taxon>Vertebrata</taxon>
        <taxon>Euteleostomi</taxon>
        <taxon>Amphibia</taxon>
        <taxon>Batrachia</taxon>
        <taxon>Anura</taxon>
        <taxon>Pipoidea</taxon>
        <taxon>Pipidae</taxon>
        <taxon>Pipinae</taxon>
        <taxon>Hymenochirus</taxon>
    </lineage>
</organism>
<dbReference type="AlphaFoldDB" id="A0A8T2J095"/>